<evidence type="ECO:0000313" key="3">
    <source>
        <dbReference type="WBParaSite" id="Csp11.Scaffold629.g13046.t1"/>
    </source>
</evidence>
<evidence type="ECO:0000256" key="1">
    <source>
        <dbReference type="SAM" id="MobiDB-lite"/>
    </source>
</evidence>
<name>A0A1I7TYF7_9PELO</name>
<dbReference type="Proteomes" id="UP000095282">
    <property type="component" value="Unplaced"/>
</dbReference>
<dbReference type="WBParaSite" id="Csp11.Scaffold629.g13046.t1">
    <property type="protein sequence ID" value="Csp11.Scaffold629.g13046.t1"/>
    <property type="gene ID" value="Csp11.Scaffold629.g13046"/>
</dbReference>
<protein>
    <submittedName>
        <fullName evidence="3">Ovule protein</fullName>
    </submittedName>
</protein>
<organism evidence="2 3">
    <name type="scientific">Caenorhabditis tropicalis</name>
    <dbReference type="NCBI Taxonomy" id="1561998"/>
    <lineage>
        <taxon>Eukaryota</taxon>
        <taxon>Metazoa</taxon>
        <taxon>Ecdysozoa</taxon>
        <taxon>Nematoda</taxon>
        <taxon>Chromadorea</taxon>
        <taxon>Rhabditida</taxon>
        <taxon>Rhabditina</taxon>
        <taxon>Rhabditomorpha</taxon>
        <taxon>Rhabditoidea</taxon>
        <taxon>Rhabditidae</taxon>
        <taxon>Peloderinae</taxon>
        <taxon>Caenorhabditis</taxon>
    </lineage>
</organism>
<feature type="region of interest" description="Disordered" evidence="1">
    <location>
        <begin position="46"/>
        <end position="106"/>
    </location>
</feature>
<reference evidence="3" key="1">
    <citation type="submission" date="2016-11" db="UniProtKB">
        <authorList>
            <consortium name="WormBaseParasite"/>
        </authorList>
    </citation>
    <scope>IDENTIFICATION</scope>
</reference>
<accession>A0A1I7TYF7</accession>
<keyword evidence="2" id="KW-1185">Reference proteome</keyword>
<evidence type="ECO:0000313" key="2">
    <source>
        <dbReference type="Proteomes" id="UP000095282"/>
    </source>
</evidence>
<feature type="compositionally biased region" description="Low complexity" evidence="1">
    <location>
        <begin position="46"/>
        <end position="60"/>
    </location>
</feature>
<proteinExistence type="predicted"/>
<sequence length="106" mass="11780">MRIWSGFRKVSTIRKHPTIIHRPPVITESSQIFDPDLWQFSSEVSHFSPSNSISFSQESESAGETDGGNSGNSESTEAPEIETKKKNSNRSDAIPPKVIHNDNIVI</sequence>
<dbReference type="AlphaFoldDB" id="A0A1I7TYF7"/>